<feature type="domain" description="Lipase" evidence="8">
    <location>
        <begin position="35"/>
        <end position="360"/>
    </location>
</feature>
<evidence type="ECO:0000256" key="1">
    <source>
        <dbReference type="ARBA" id="ARBA00004613"/>
    </source>
</evidence>
<protein>
    <submittedName>
        <fullName evidence="9">Pancreatic lipase-related protein 2</fullName>
    </submittedName>
</protein>
<dbReference type="SUPFAM" id="SSF53474">
    <property type="entry name" value="alpha/beta-Hydrolases"/>
    <property type="match status" value="1"/>
</dbReference>
<dbReference type="AlphaFoldDB" id="A0AAD8FJ12"/>
<dbReference type="Pfam" id="PF00151">
    <property type="entry name" value="Lipase"/>
    <property type="match status" value="1"/>
</dbReference>
<reference evidence="9" key="2">
    <citation type="submission" date="2023-04" db="EMBL/GenBank/DDBJ databases">
        <authorList>
            <person name="Bu L."/>
            <person name="Lu L."/>
            <person name="Laidemitt M.R."/>
            <person name="Zhang S.M."/>
            <person name="Mutuku M."/>
            <person name="Mkoji G."/>
            <person name="Steinauer M."/>
            <person name="Loker E.S."/>
        </authorList>
    </citation>
    <scope>NUCLEOTIDE SEQUENCE</scope>
    <source>
        <strain evidence="9">KasaAsao</strain>
        <tissue evidence="9">Whole Snail</tissue>
    </source>
</reference>
<dbReference type="PRINTS" id="PR00821">
    <property type="entry name" value="TAGLIPASE"/>
</dbReference>
<evidence type="ECO:0000256" key="5">
    <source>
        <dbReference type="PIRSR" id="PIRSR000865-2"/>
    </source>
</evidence>
<evidence type="ECO:0000313" key="10">
    <source>
        <dbReference type="Proteomes" id="UP001233172"/>
    </source>
</evidence>
<dbReference type="InterPro" id="IPR036392">
    <property type="entry name" value="PLAT/LH2_dom_sf"/>
</dbReference>
<feature type="active site" description="Charge relay system" evidence="4">
    <location>
        <position position="294"/>
    </location>
</feature>
<feature type="chain" id="PRO_5042234921" evidence="7">
    <location>
        <begin position="28"/>
        <end position="498"/>
    </location>
</feature>
<evidence type="ECO:0000256" key="3">
    <source>
        <dbReference type="ARBA" id="ARBA00022525"/>
    </source>
</evidence>
<organism evidence="9 10">
    <name type="scientific">Biomphalaria pfeifferi</name>
    <name type="common">Bloodfluke planorb</name>
    <name type="synonym">Freshwater snail</name>
    <dbReference type="NCBI Taxonomy" id="112525"/>
    <lineage>
        <taxon>Eukaryota</taxon>
        <taxon>Metazoa</taxon>
        <taxon>Spiralia</taxon>
        <taxon>Lophotrochozoa</taxon>
        <taxon>Mollusca</taxon>
        <taxon>Gastropoda</taxon>
        <taxon>Heterobranchia</taxon>
        <taxon>Euthyneura</taxon>
        <taxon>Panpulmonata</taxon>
        <taxon>Hygrophila</taxon>
        <taxon>Lymnaeoidea</taxon>
        <taxon>Planorbidae</taxon>
        <taxon>Biomphalaria</taxon>
    </lineage>
</organism>
<dbReference type="Proteomes" id="UP001233172">
    <property type="component" value="Unassembled WGS sequence"/>
</dbReference>
<dbReference type="PIRSF" id="PIRSF000865">
    <property type="entry name" value="Lipoprotein_lipase_LIPH"/>
    <property type="match status" value="1"/>
</dbReference>
<dbReference type="PANTHER" id="PTHR11610">
    <property type="entry name" value="LIPASE"/>
    <property type="match status" value="1"/>
</dbReference>
<dbReference type="EMBL" id="JASAOG010000015">
    <property type="protein sequence ID" value="KAK0064939.1"/>
    <property type="molecule type" value="Genomic_DNA"/>
</dbReference>
<feature type="active site" description="Charge relay system" evidence="4">
    <location>
        <position position="209"/>
    </location>
</feature>
<evidence type="ECO:0000256" key="4">
    <source>
        <dbReference type="PIRSR" id="PIRSR000865-1"/>
    </source>
</evidence>
<keyword evidence="5" id="KW-0106">Calcium</keyword>
<dbReference type="InterPro" id="IPR016272">
    <property type="entry name" value="Lipase_LIPH"/>
</dbReference>
<dbReference type="GO" id="GO:0016042">
    <property type="term" value="P:lipid catabolic process"/>
    <property type="evidence" value="ECO:0007669"/>
    <property type="project" value="TreeGrafter"/>
</dbReference>
<dbReference type="InterPro" id="IPR000734">
    <property type="entry name" value="TAG_lipase"/>
</dbReference>
<dbReference type="GO" id="GO:0046872">
    <property type="term" value="F:metal ion binding"/>
    <property type="evidence" value="ECO:0007669"/>
    <property type="project" value="UniProtKB-KW"/>
</dbReference>
<dbReference type="Gene3D" id="2.60.60.20">
    <property type="entry name" value="PLAT/LH2 domain"/>
    <property type="match status" value="1"/>
</dbReference>
<dbReference type="InterPro" id="IPR029058">
    <property type="entry name" value="AB_hydrolase_fold"/>
</dbReference>
<dbReference type="GO" id="GO:0005615">
    <property type="term" value="C:extracellular space"/>
    <property type="evidence" value="ECO:0007669"/>
    <property type="project" value="TreeGrafter"/>
</dbReference>
<feature type="binding site" evidence="5">
    <location>
        <position position="228"/>
    </location>
    <ligand>
        <name>Ca(2+)</name>
        <dbReference type="ChEBI" id="CHEBI:29108"/>
    </ligand>
</feature>
<dbReference type="CDD" id="cd00707">
    <property type="entry name" value="Pancreat_lipase_like"/>
    <property type="match status" value="1"/>
</dbReference>
<dbReference type="GO" id="GO:0016298">
    <property type="term" value="F:lipase activity"/>
    <property type="evidence" value="ECO:0007669"/>
    <property type="project" value="InterPro"/>
</dbReference>
<name>A0AAD8FJ12_BIOPF</name>
<evidence type="ECO:0000256" key="6">
    <source>
        <dbReference type="RuleBase" id="RU004262"/>
    </source>
</evidence>
<feature type="active site" description="Nucleophile" evidence="4">
    <location>
        <position position="184"/>
    </location>
</feature>
<evidence type="ECO:0000256" key="2">
    <source>
        <dbReference type="ARBA" id="ARBA00010701"/>
    </source>
</evidence>
<keyword evidence="7" id="KW-0732">Signal</keyword>
<proteinExistence type="inferred from homology"/>
<sequence length="498" mass="54216">MTDAVRDSKMFLFLFLSAFIVPNSVVAQEAYNETQVCYGVLGCFNNSAPYNNSFGDLPKSPEELGVRIWLFTRDNRSSHDVLNYTDASSLSDSRFDPTKMTKFIIHGFSSSFEKTHWILEMKDKLLNIGDFNVVAVDWSKGATFPDFPQATANLRLVATEVKRILDMMRNMGLDMSKVHLIGHSLGAHLSGYVGQLMGPNVIGRISGLDPAEPSFKGFTYVVKLDKEDAQFVDVIHTDGSDFDLLSGGFGLMDESGDVDIYVNGGQKQPGCKDGVDGLFGGGGSSLENSVACSHGRAHDIFLESIDTTCNFTAYPCSSFEKFENGECFNCDSGCTSVGFNSDQYSARGKFFVDTHHKPPFCGIPYHIKVYPDTAAVNTSGLIYVTLIGDINSTDYIPINSKNQHLNHLTEISSNVVFTIDVGTISSVQIKYERELGFLGGLFGSSSAPTFSIGGIEVLSPTTGQWSSSCRGTYQLRDRTPLTVITNSGRSADACTVVG</sequence>
<dbReference type="InterPro" id="IPR033906">
    <property type="entry name" value="Lipase_N"/>
</dbReference>
<dbReference type="GO" id="GO:0052689">
    <property type="term" value="F:carboxylic ester hydrolase activity"/>
    <property type="evidence" value="ECO:0007669"/>
    <property type="project" value="InterPro"/>
</dbReference>
<dbReference type="SUPFAM" id="SSF49723">
    <property type="entry name" value="Lipase/lipooxygenase domain (PLAT/LH2 domain)"/>
    <property type="match status" value="1"/>
</dbReference>
<evidence type="ECO:0000259" key="8">
    <source>
        <dbReference type="Pfam" id="PF00151"/>
    </source>
</evidence>
<dbReference type="Gene3D" id="3.40.50.1820">
    <property type="entry name" value="alpha/beta hydrolase"/>
    <property type="match status" value="1"/>
</dbReference>
<evidence type="ECO:0000256" key="7">
    <source>
        <dbReference type="SAM" id="SignalP"/>
    </source>
</evidence>
<keyword evidence="10" id="KW-1185">Reference proteome</keyword>
<keyword evidence="3" id="KW-0964">Secreted</keyword>
<comment type="subcellular location">
    <subcellularLocation>
        <location evidence="1">Secreted</location>
    </subcellularLocation>
</comment>
<reference evidence="9" key="1">
    <citation type="journal article" date="2023" name="PLoS Negl. Trop. Dis.">
        <title>A genome sequence for Biomphalaria pfeifferi, the major vector snail for the human-infecting parasite Schistosoma mansoni.</title>
        <authorList>
            <person name="Bu L."/>
            <person name="Lu L."/>
            <person name="Laidemitt M.R."/>
            <person name="Zhang S.M."/>
            <person name="Mutuku M."/>
            <person name="Mkoji G."/>
            <person name="Steinauer M."/>
            <person name="Loker E.S."/>
        </authorList>
    </citation>
    <scope>NUCLEOTIDE SEQUENCE</scope>
    <source>
        <strain evidence="9">KasaAsao</strain>
    </source>
</reference>
<comment type="caution">
    <text evidence="9">The sequence shown here is derived from an EMBL/GenBank/DDBJ whole genome shotgun (WGS) entry which is preliminary data.</text>
</comment>
<keyword evidence="5" id="KW-0479">Metal-binding</keyword>
<feature type="binding site" evidence="5">
    <location>
        <position position="225"/>
    </location>
    <ligand>
        <name>Ca(2+)</name>
        <dbReference type="ChEBI" id="CHEBI:29108"/>
    </ligand>
</feature>
<dbReference type="InterPro" id="IPR013818">
    <property type="entry name" value="Lipase"/>
</dbReference>
<gene>
    <name evidence="9" type="ORF">Bpfe_005497</name>
</gene>
<comment type="similarity">
    <text evidence="2 6">Belongs to the AB hydrolase superfamily. Lipase family.</text>
</comment>
<feature type="signal peptide" evidence="7">
    <location>
        <begin position="1"/>
        <end position="27"/>
    </location>
</feature>
<evidence type="ECO:0000313" key="9">
    <source>
        <dbReference type="EMBL" id="KAK0064939.1"/>
    </source>
</evidence>
<accession>A0AAD8FJ12</accession>